<accession>A0A1V0SKW8</accession>
<dbReference type="EMBL" id="KY684112">
    <property type="protein sequence ID" value="ARF12362.1"/>
    <property type="molecule type" value="Genomic_DNA"/>
</dbReference>
<sequence>MLLVIFVIVIIIFVLWYLYTYQYEFVEITNSNKKQYHRQIQKFENKLAHWYPLGQNDKFKISHGNNYYSFFERLGKMNMLICLYKGKVIGIGCGVLRNINHKKVWYICDLKIDEKHRGKWIPFKMLLDSFHKIDQSNKIYGISMNNEKENKVLRLARRIPLLDFKKGPLLYIYSLDYEKMLKAKPIIQKHRRQFGLATLSGVKDLIIQSTEKPMPLLHLDWNKSNDTILDGYTYMFCCPEKDPMKIELDQNDIMTDITATIVYYNMNNFDWRFVMTSEI</sequence>
<dbReference type="Gene3D" id="3.40.630.30">
    <property type="match status" value="1"/>
</dbReference>
<organism evidence="1">
    <name type="scientific">Klosneuvirus KNV1</name>
    <dbReference type="NCBI Taxonomy" id="1977640"/>
    <lineage>
        <taxon>Viruses</taxon>
        <taxon>Varidnaviria</taxon>
        <taxon>Bamfordvirae</taxon>
        <taxon>Nucleocytoviricota</taxon>
        <taxon>Megaviricetes</taxon>
        <taxon>Imitervirales</taxon>
        <taxon>Mimiviridae</taxon>
        <taxon>Klosneuvirinae</taxon>
        <taxon>Klosneuvirus</taxon>
    </lineage>
</organism>
<gene>
    <name evidence="1" type="ORF">Klosneuvirus_5_32</name>
</gene>
<protein>
    <recommendedName>
        <fullName evidence="2">N-acetyltransferase domain-containing protein</fullName>
    </recommendedName>
</protein>
<proteinExistence type="predicted"/>
<name>A0A1V0SKW8_9VIRU</name>
<evidence type="ECO:0008006" key="2">
    <source>
        <dbReference type="Google" id="ProtNLM"/>
    </source>
</evidence>
<reference evidence="1" key="1">
    <citation type="journal article" date="2017" name="Science">
        <title>Giant viruses with an expanded complement of translation system components.</title>
        <authorList>
            <person name="Schulz F."/>
            <person name="Yutin N."/>
            <person name="Ivanova N.N."/>
            <person name="Ortega D.R."/>
            <person name="Lee T.K."/>
            <person name="Vierheilig J."/>
            <person name="Daims H."/>
            <person name="Horn M."/>
            <person name="Wagner M."/>
            <person name="Jensen G.J."/>
            <person name="Kyrpides N.C."/>
            <person name="Koonin E.V."/>
            <person name="Woyke T."/>
        </authorList>
    </citation>
    <scope>NUCLEOTIDE SEQUENCE</scope>
    <source>
        <strain evidence="1">KNV1</strain>
    </source>
</reference>
<evidence type="ECO:0000313" key="1">
    <source>
        <dbReference type="EMBL" id="ARF12362.1"/>
    </source>
</evidence>